<evidence type="ECO:0000313" key="2">
    <source>
        <dbReference type="EMBL" id="MFC4065573.1"/>
    </source>
</evidence>
<reference evidence="3" key="1">
    <citation type="journal article" date="2019" name="Int. J. Syst. Evol. Microbiol.">
        <title>The Global Catalogue of Microorganisms (GCM) 10K type strain sequencing project: providing services to taxonomists for standard genome sequencing and annotation.</title>
        <authorList>
            <consortium name="The Broad Institute Genomics Platform"/>
            <consortium name="The Broad Institute Genome Sequencing Center for Infectious Disease"/>
            <person name="Wu L."/>
            <person name="Ma J."/>
        </authorList>
    </citation>
    <scope>NUCLEOTIDE SEQUENCE [LARGE SCALE GENOMIC DNA]</scope>
    <source>
        <strain evidence="3">TBRC 5832</strain>
    </source>
</reference>
<protein>
    <submittedName>
        <fullName evidence="2">Alpha/beta hydrolase</fullName>
    </submittedName>
</protein>
<comment type="caution">
    <text evidence="2">The sequence shown here is derived from an EMBL/GenBank/DDBJ whole genome shotgun (WGS) entry which is preliminary data.</text>
</comment>
<evidence type="ECO:0000259" key="1">
    <source>
        <dbReference type="Pfam" id="PF06259"/>
    </source>
</evidence>
<dbReference type="Pfam" id="PF06259">
    <property type="entry name" value="Abhydrolase_8"/>
    <property type="match status" value="1"/>
</dbReference>
<sequence>MNAVDSPAVTYARLRATDPARWLATALSWRRWAALAGALGTEFGTLLSRLRGTWSGAAAEAALARLGELRRHAAFFRVVCWRADQALCEFAAALGRARALLDRACATARGSGLKIDDHGTVHGHPGTDEAVRAVTGALSSALALAAEADRTASTRLTALAEIPPPPAPATLPPCTATPGEVRSWWERFSPAERTWLLVTSPAAFAGADGIPVADRDIANRLLLDDARLALDRMRAAGADRDRVRDLRDGLDRLTARLEEEGAPRAYLIGLGLDGEGRAVVALGDPDRSAHVLTHVPGMTSDLRSLGGELTRAERVAVRAGELGPAESASAVLWLDYDAPDFVHEAASDRPARAGAPELIRFQEALRATHEGLPAHQTVLGHSYGSLVVGEAAAAGGLAADSVVFVGSPGVGVDSASELRFPADRVWATTSFTDPIRFAVAPKDVLPDGRKHLWFGRDPSEPGFGARVFSSQFDAGHLGYWDRGEPALDALARITLGGTP</sequence>
<dbReference type="GO" id="GO:0016787">
    <property type="term" value="F:hydrolase activity"/>
    <property type="evidence" value="ECO:0007669"/>
    <property type="project" value="UniProtKB-KW"/>
</dbReference>
<organism evidence="2 3">
    <name type="scientific">Actinoplanes subglobosus</name>
    <dbReference type="NCBI Taxonomy" id="1547892"/>
    <lineage>
        <taxon>Bacteria</taxon>
        <taxon>Bacillati</taxon>
        <taxon>Actinomycetota</taxon>
        <taxon>Actinomycetes</taxon>
        <taxon>Micromonosporales</taxon>
        <taxon>Micromonosporaceae</taxon>
        <taxon>Actinoplanes</taxon>
    </lineage>
</organism>
<proteinExistence type="predicted"/>
<evidence type="ECO:0000313" key="3">
    <source>
        <dbReference type="Proteomes" id="UP001595867"/>
    </source>
</evidence>
<accession>A0ABV8IRP5</accession>
<dbReference type="InterPro" id="IPR029058">
    <property type="entry name" value="AB_hydrolase_fold"/>
</dbReference>
<feature type="domain" description="DUF1023" evidence="1">
    <location>
        <begin position="274"/>
        <end position="436"/>
    </location>
</feature>
<dbReference type="RefSeq" id="WP_378066592.1">
    <property type="nucleotide sequence ID" value="NZ_JBHSBL010000012.1"/>
</dbReference>
<dbReference type="SUPFAM" id="SSF53474">
    <property type="entry name" value="alpha/beta-Hydrolases"/>
    <property type="match status" value="1"/>
</dbReference>
<keyword evidence="2" id="KW-0378">Hydrolase</keyword>
<dbReference type="Proteomes" id="UP001595867">
    <property type="component" value="Unassembled WGS sequence"/>
</dbReference>
<dbReference type="EMBL" id="JBHSBL010000012">
    <property type="protein sequence ID" value="MFC4065573.1"/>
    <property type="molecule type" value="Genomic_DNA"/>
</dbReference>
<gene>
    <name evidence="2" type="ORF">ACFO0C_11570</name>
</gene>
<name>A0ABV8IRP5_9ACTN</name>
<keyword evidence="3" id="KW-1185">Reference proteome</keyword>
<dbReference type="InterPro" id="IPR010427">
    <property type="entry name" value="DUF1023"/>
</dbReference>